<reference evidence="2" key="1">
    <citation type="journal article" date="2014" name="Genome Announc.">
        <title>De novo whole-genome sequence and genome annotation of Lichtheimia ramosa.</title>
        <authorList>
            <person name="Linde J."/>
            <person name="Schwartze V."/>
            <person name="Binder U."/>
            <person name="Lass-Florl C."/>
            <person name="Voigt K."/>
            <person name="Horn F."/>
        </authorList>
    </citation>
    <scope>NUCLEOTIDE SEQUENCE</scope>
    <source>
        <strain evidence="2">JMRC FSU:6197</strain>
    </source>
</reference>
<name>A0A077WTI7_9FUNG</name>
<dbReference type="Pfam" id="PF06985">
    <property type="entry name" value="HET"/>
    <property type="match status" value="1"/>
</dbReference>
<feature type="domain" description="Heterokaryon incompatibility" evidence="1">
    <location>
        <begin position="64"/>
        <end position="206"/>
    </location>
</feature>
<dbReference type="AlphaFoldDB" id="A0A077WTI7"/>
<dbReference type="InterPro" id="IPR052895">
    <property type="entry name" value="HetReg/Transcr_Mod"/>
</dbReference>
<gene>
    <name evidence="2" type="ORF">LRAMOSA11397</name>
</gene>
<dbReference type="OrthoDB" id="2285840at2759"/>
<accession>A0A077WTI7</accession>
<dbReference type="PANTHER" id="PTHR24148">
    <property type="entry name" value="ANKYRIN REPEAT DOMAIN-CONTAINING PROTEIN 39 HOMOLOG-RELATED"/>
    <property type="match status" value="1"/>
</dbReference>
<dbReference type="PANTHER" id="PTHR24148:SF64">
    <property type="entry name" value="HETEROKARYON INCOMPATIBILITY DOMAIN-CONTAINING PROTEIN"/>
    <property type="match status" value="1"/>
</dbReference>
<evidence type="ECO:0000259" key="1">
    <source>
        <dbReference type="Pfam" id="PF06985"/>
    </source>
</evidence>
<organism evidence="2">
    <name type="scientific">Lichtheimia ramosa</name>
    <dbReference type="NCBI Taxonomy" id="688394"/>
    <lineage>
        <taxon>Eukaryota</taxon>
        <taxon>Fungi</taxon>
        <taxon>Fungi incertae sedis</taxon>
        <taxon>Mucoromycota</taxon>
        <taxon>Mucoromycotina</taxon>
        <taxon>Mucoromycetes</taxon>
        <taxon>Mucorales</taxon>
        <taxon>Lichtheimiaceae</taxon>
        <taxon>Lichtheimia</taxon>
    </lineage>
</organism>
<evidence type="ECO:0000313" key="2">
    <source>
        <dbReference type="EMBL" id="CDS10911.1"/>
    </source>
</evidence>
<dbReference type="EMBL" id="LK023344">
    <property type="protein sequence ID" value="CDS10911.1"/>
    <property type="molecule type" value="Genomic_DNA"/>
</dbReference>
<sequence>MVSDKEDIDYQQQISPLLQHADFLLLHVPDDGSKMKLIKPATDPYHGKRIKDWYHEMSVLPHYALSHVWGVSHAEEHLWHDIGHYVDDEHGQPVAPVSMRPEKRETLLKLLYGMPGSYWWIDVLCARTDTPLDIMGDIYKHCMKCIAMIDCETESLQQIRLLIKEQQDTFQYQYEQYTADEFRKRTDALDAMTHCQWWKRVWTWQECVLPKQVSLMAETDTQHALLPIEDLFRFFHILKMCAPALSTALEEWNSRPSTVSFLEIKKARAVAKMQGTLQMPIYASVVLIRTFGISFRQCMDPVDYVYGVLGVLKLDIPRMTDPQAVWECFLIKLDELLSRTSYAMPKNAPTANIQIHPDAYQFNLATARNMADVYHCLLDIKEIK</sequence>
<protein>
    <recommendedName>
        <fullName evidence="1">Heterokaryon incompatibility domain-containing protein</fullName>
    </recommendedName>
</protein>
<dbReference type="InterPro" id="IPR010730">
    <property type="entry name" value="HET"/>
</dbReference>
<proteinExistence type="predicted"/>